<dbReference type="InterPro" id="IPR025234">
    <property type="entry name" value="YjzH-like"/>
</dbReference>
<comment type="caution">
    <text evidence="1">The sequence shown here is derived from an EMBL/GenBank/DDBJ whole genome shotgun (WGS) entry which is preliminary data.</text>
</comment>
<organism evidence="1 2">
    <name type="scientific">Halorussus aquaticus</name>
    <dbReference type="NCBI Taxonomy" id="2953748"/>
    <lineage>
        <taxon>Archaea</taxon>
        <taxon>Methanobacteriati</taxon>
        <taxon>Methanobacteriota</taxon>
        <taxon>Stenosarchaea group</taxon>
        <taxon>Halobacteria</taxon>
        <taxon>Halobacteriales</taxon>
        <taxon>Haladaptataceae</taxon>
        <taxon>Halorussus</taxon>
    </lineage>
</organism>
<name>A0ABD5Q7C2_9EURY</name>
<dbReference type="RefSeq" id="WP_254270810.1">
    <property type="nucleotide sequence ID" value="NZ_CP100403.1"/>
</dbReference>
<gene>
    <name evidence="1" type="ORF">ACFO9K_20275</name>
</gene>
<dbReference type="AlphaFoldDB" id="A0ABD5Q7C2"/>
<dbReference type="Pfam" id="PF13783">
    <property type="entry name" value="DUF4177"/>
    <property type="match status" value="1"/>
</dbReference>
<dbReference type="EMBL" id="JBHSHT010000003">
    <property type="protein sequence ID" value="MFC4826601.1"/>
    <property type="molecule type" value="Genomic_DNA"/>
</dbReference>
<accession>A0ABD5Q7C2</accession>
<dbReference type="GeneID" id="73048008"/>
<sequence>MSQPTERRWEYKTLRPPCDETKKEAEDPQATLNTCGDDGWELITTIEYTGGETKSLVFKRPVEKAPSRNEG</sequence>
<evidence type="ECO:0000313" key="2">
    <source>
        <dbReference type="Proteomes" id="UP001595945"/>
    </source>
</evidence>
<reference evidence="1 2" key="1">
    <citation type="journal article" date="2019" name="Int. J. Syst. Evol. Microbiol.">
        <title>The Global Catalogue of Microorganisms (GCM) 10K type strain sequencing project: providing services to taxonomists for standard genome sequencing and annotation.</title>
        <authorList>
            <consortium name="The Broad Institute Genomics Platform"/>
            <consortium name="The Broad Institute Genome Sequencing Center for Infectious Disease"/>
            <person name="Wu L."/>
            <person name="Ma J."/>
        </authorList>
    </citation>
    <scope>NUCLEOTIDE SEQUENCE [LARGE SCALE GENOMIC DNA]</scope>
    <source>
        <strain evidence="1 2">XZYJ18</strain>
    </source>
</reference>
<dbReference type="Proteomes" id="UP001595945">
    <property type="component" value="Unassembled WGS sequence"/>
</dbReference>
<protein>
    <submittedName>
        <fullName evidence="1">DUF4177 domain-containing protein</fullName>
    </submittedName>
</protein>
<keyword evidence="2" id="KW-1185">Reference proteome</keyword>
<evidence type="ECO:0000313" key="1">
    <source>
        <dbReference type="EMBL" id="MFC4826601.1"/>
    </source>
</evidence>
<proteinExistence type="predicted"/>